<proteinExistence type="predicted"/>
<accession>A0A450SW06</accession>
<feature type="transmembrane region" description="Helical" evidence="1">
    <location>
        <begin position="155"/>
        <end position="176"/>
    </location>
</feature>
<feature type="transmembrane region" description="Helical" evidence="1">
    <location>
        <begin position="188"/>
        <end position="206"/>
    </location>
</feature>
<feature type="transmembrane region" description="Helical" evidence="1">
    <location>
        <begin position="226"/>
        <end position="245"/>
    </location>
</feature>
<name>A0A450SW06_9GAMM</name>
<dbReference type="AlphaFoldDB" id="A0A450SW06"/>
<dbReference type="EMBL" id="CAADEZ010000196">
    <property type="protein sequence ID" value="VFJ57656.1"/>
    <property type="molecule type" value="Genomic_DNA"/>
</dbReference>
<feature type="transmembrane region" description="Helical" evidence="1">
    <location>
        <begin position="20"/>
        <end position="40"/>
    </location>
</feature>
<evidence type="ECO:0000256" key="1">
    <source>
        <dbReference type="SAM" id="Phobius"/>
    </source>
</evidence>
<dbReference type="EMBL" id="CAADFL010000039">
    <property type="protein sequence ID" value="VFK07380.1"/>
    <property type="molecule type" value="Genomic_DNA"/>
</dbReference>
<feature type="transmembrane region" description="Helical" evidence="1">
    <location>
        <begin position="86"/>
        <end position="114"/>
    </location>
</feature>
<sequence>MTLNEFMSFTNFGELASGYGKWLIAVGAANTTVLALILTLSKDKGIRRDKHYGILVNALFIGIVACFIGSLLMIETSAISKGEHEFRLFMISAINIHVALALFFLSMTLLSVVYRDSTQITSVSGTVFLTFIGVEVVSFTWVASMIRYAFEYSQIILHIGLTPLIFIISFCIIFFVSVTRISDKRISLFFKLCALSPVVSAIYYVYVLEFDMDSNHPDIPVYALDVVIYFLGIVLPSIIALILGGKSIRSLKNARVGYGGGVIVLPPFPKIGDSLGRQNSRRGKIR</sequence>
<gene>
    <name evidence="2" type="ORF">BECKFM1743A_GA0114220_101968</name>
    <name evidence="4" type="ORF">BECKFM1743B_GA0114221_1003913</name>
    <name evidence="3" type="ORF">BECKFM1743C_GA0114222_102168</name>
</gene>
<protein>
    <submittedName>
        <fullName evidence="3">Uncharacterized protein</fullName>
    </submittedName>
</protein>
<evidence type="ECO:0000313" key="4">
    <source>
        <dbReference type="EMBL" id="VFK07380.1"/>
    </source>
</evidence>
<evidence type="ECO:0000313" key="2">
    <source>
        <dbReference type="EMBL" id="VFJ57656.1"/>
    </source>
</evidence>
<reference evidence="3" key="1">
    <citation type="submission" date="2019-02" db="EMBL/GenBank/DDBJ databases">
        <authorList>
            <person name="Gruber-Vodicka R. H."/>
            <person name="Seah K. B. B."/>
        </authorList>
    </citation>
    <scope>NUCLEOTIDE SEQUENCE</scope>
    <source>
        <strain evidence="2">BECK_BZ163</strain>
        <strain evidence="4">BECK_BZ164</strain>
        <strain evidence="3">BECK_BZ165</strain>
    </source>
</reference>
<keyword evidence="1" id="KW-1133">Transmembrane helix</keyword>
<keyword evidence="1" id="KW-0472">Membrane</keyword>
<evidence type="ECO:0000313" key="3">
    <source>
        <dbReference type="EMBL" id="VFJ58139.1"/>
    </source>
</evidence>
<keyword evidence="1" id="KW-0812">Transmembrane</keyword>
<dbReference type="EMBL" id="CAADFA010000216">
    <property type="protein sequence ID" value="VFJ58139.1"/>
    <property type="molecule type" value="Genomic_DNA"/>
</dbReference>
<organism evidence="3">
    <name type="scientific">Candidatus Kentrum sp. FM</name>
    <dbReference type="NCBI Taxonomy" id="2126340"/>
    <lineage>
        <taxon>Bacteria</taxon>
        <taxon>Pseudomonadati</taxon>
        <taxon>Pseudomonadota</taxon>
        <taxon>Gammaproteobacteria</taxon>
        <taxon>Candidatus Kentrum</taxon>
    </lineage>
</organism>
<feature type="transmembrane region" description="Helical" evidence="1">
    <location>
        <begin position="126"/>
        <end position="149"/>
    </location>
</feature>
<feature type="transmembrane region" description="Helical" evidence="1">
    <location>
        <begin position="52"/>
        <end position="74"/>
    </location>
</feature>